<dbReference type="InterPro" id="IPR009057">
    <property type="entry name" value="Homeodomain-like_sf"/>
</dbReference>
<dbReference type="SUPFAM" id="SSF46689">
    <property type="entry name" value="Homeodomain-like"/>
    <property type="match status" value="2"/>
</dbReference>
<feature type="region of interest" description="Disordered" evidence="4">
    <location>
        <begin position="1"/>
        <end position="28"/>
    </location>
</feature>
<dbReference type="GO" id="GO:0043565">
    <property type="term" value="F:sequence-specific DNA binding"/>
    <property type="evidence" value="ECO:0007669"/>
    <property type="project" value="InterPro"/>
</dbReference>
<dbReference type="SUPFAM" id="SSF52317">
    <property type="entry name" value="Class I glutamine amidotransferase-like"/>
    <property type="match status" value="1"/>
</dbReference>
<organism evidence="6">
    <name type="scientific">Halomonas sp. H10-59</name>
    <dbReference type="NCBI Taxonomy" id="2950874"/>
    <lineage>
        <taxon>Bacteria</taxon>
        <taxon>Pseudomonadati</taxon>
        <taxon>Pseudomonadota</taxon>
        <taxon>Gammaproteobacteria</taxon>
        <taxon>Oceanospirillales</taxon>
        <taxon>Halomonadaceae</taxon>
        <taxon>Halomonas</taxon>
    </lineage>
</organism>
<dbReference type="SMART" id="SM00342">
    <property type="entry name" value="HTH_ARAC"/>
    <property type="match status" value="1"/>
</dbReference>
<dbReference type="Gene3D" id="3.40.50.880">
    <property type="match status" value="1"/>
</dbReference>
<dbReference type="Pfam" id="PF12833">
    <property type="entry name" value="HTH_18"/>
    <property type="match status" value="1"/>
</dbReference>
<sequence>MPSSPLHPLHPSRPSPAPASAQQGHADVFGGEPLTPALSVGFVLLSRFTLLPFAAFVDCLRLASDEGDRSRQLRCRWRFLSEDGAEVASSCGAVISPCEPIGGRHGQPFCDPRQFDYLVVIGGVLGEGEEADRLERYSPERTGPERRALERNRPERDGGTLDYLRHAAALGVPLVGVCTGVYSLIQAGVMEGRRCCVSWYHHLDLTRRFPAVSAVADRLYVDDGDRLTCAGGAAAADLAAYLVERHLGRAWARKSLHIMLLDGHRSGDHSQPQPVVFDRIEDRIVRRAVAILEQHLGEPLSVDELATRAGASRRGLERKFRQAFGVGPQKFARDLRLRYGLWLLYFTDHSVTEIGERCGFADTAHFSRHFRSAFGQSPSRLRRDPVGREEAGVDPFFLHVGARLGHR</sequence>
<keyword evidence="2" id="KW-0238">DNA-binding</keyword>
<keyword evidence="3" id="KW-0804">Transcription</keyword>
<dbReference type="GO" id="GO:0003700">
    <property type="term" value="F:DNA-binding transcription factor activity"/>
    <property type="evidence" value="ECO:0007669"/>
    <property type="project" value="InterPro"/>
</dbReference>
<evidence type="ECO:0000313" key="6">
    <source>
        <dbReference type="EMBL" id="XBO75936.1"/>
    </source>
</evidence>
<dbReference type="InterPro" id="IPR018060">
    <property type="entry name" value="HTH_AraC"/>
</dbReference>
<feature type="domain" description="HTH araC/xylS-type" evidence="5">
    <location>
        <begin position="286"/>
        <end position="384"/>
    </location>
</feature>
<evidence type="ECO:0000256" key="4">
    <source>
        <dbReference type="SAM" id="MobiDB-lite"/>
    </source>
</evidence>
<dbReference type="EMBL" id="CP098828">
    <property type="protein sequence ID" value="XBO75936.1"/>
    <property type="molecule type" value="Genomic_DNA"/>
</dbReference>
<dbReference type="PROSITE" id="PS01124">
    <property type="entry name" value="HTH_ARAC_FAMILY_2"/>
    <property type="match status" value="1"/>
</dbReference>
<dbReference type="RefSeq" id="WP_348815424.1">
    <property type="nucleotide sequence ID" value="NZ_CP098828.1"/>
</dbReference>
<reference evidence="6" key="1">
    <citation type="submission" date="2022-06" db="EMBL/GenBank/DDBJ databases">
        <title>A novel DMS-producing enzyme.</title>
        <authorList>
            <person name="Zhang Y."/>
        </authorList>
    </citation>
    <scope>NUCLEOTIDE SEQUENCE</scope>
    <source>
        <strain evidence="6">H10-59</strain>
    </source>
</reference>
<dbReference type="InterPro" id="IPR050204">
    <property type="entry name" value="AraC_XylS_family_regulators"/>
</dbReference>
<dbReference type="CDD" id="cd03136">
    <property type="entry name" value="GATase1_AraC_ArgR_like"/>
    <property type="match status" value="1"/>
</dbReference>
<dbReference type="Gene3D" id="1.10.10.60">
    <property type="entry name" value="Homeodomain-like"/>
    <property type="match status" value="1"/>
</dbReference>
<name>A0AAU7KWF3_9GAMM</name>
<gene>
    <name evidence="6" type="ORF">NFG57_03940</name>
</gene>
<dbReference type="AlphaFoldDB" id="A0AAU7KWF3"/>
<protein>
    <submittedName>
        <fullName evidence="6">GlxA family transcriptional regulator</fullName>
    </submittedName>
</protein>
<dbReference type="PROSITE" id="PS00041">
    <property type="entry name" value="HTH_ARAC_FAMILY_1"/>
    <property type="match status" value="1"/>
</dbReference>
<accession>A0AAU7KWF3</accession>
<dbReference type="InterPro" id="IPR029062">
    <property type="entry name" value="Class_I_gatase-like"/>
</dbReference>
<dbReference type="InterPro" id="IPR020449">
    <property type="entry name" value="Tscrpt_reg_AraC-type_HTH"/>
</dbReference>
<dbReference type="PANTHER" id="PTHR46796">
    <property type="entry name" value="HTH-TYPE TRANSCRIPTIONAL ACTIVATOR RHAS-RELATED"/>
    <property type="match status" value="1"/>
</dbReference>
<evidence type="ECO:0000256" key="1">
    <source>
        <dbReference type="ARBA" id="ARBA00023015"/>
    </source>
</evidence>
<evidence type="ECO:0000256" key="2">
    <source>
        <dbReference type="ARBA" id="ARBA00023125"/>
    </source>
</evidence>
<evidence type="ECO:0000256" key="3">
    <source>
        <dbReference type="ARBA" id="ARBA00023163"/>
    </source>
</evidence>
<dbReference type="PRINTS" id="PR00032">
    <property type="entry name" value="HTHARAC"/>
</dbReference>
<evidence type="ECO:0000259" key="5">
    <source>
        <dbReference type="PROSITE" id="PS01124"/>
    </source>
</evidence>
<proteinExistence type="predicted"/>
<dbReference type="PANTHER" id="PTHR46796:SF13">
    <property type="entry name" value="HTH-TYPE TRANSCRIPTIONAL ACTIVATOR RHAS"/>
    <property type="match status" value="1"/>
</dbReference>
<keyword evidence="1" id="KW-0805">Transcription regulation</keyword>
<dbReference type="InterPro" id="IPR018062">
    <property type="entry name" value="HTH_AraC-typ_CS"/>
</dbReference>